<protein>
    <recommendedName>
        <fullName evidence="6">Seven-in-absentia protein TRAF-like domain-containing protein</fullName>
    </recommendedName>
</protein>
<evidence type="ECO:0000313" key="8">
    <source>
        <dbReference type="Proteomes" id="UP000604825"/>
    </source>
</evidence>
<feature type="domain" description="Seven-in-absentia protein TRAF-like" evidence="6">
    <location>
        <begin position="96"/>
        <end position="152"/>
    </location>
</feature>
<dbReference type="GO" id="GO:0008270">
    <property type="term" value="F:zinc ion binding"/>
    <property type="evidence" value="ECO:0007669"/>
    <property type="project" value="UniProtKB-KW"/>
</dbReference>
<feature type="compositionally biased region" description="Basic residues" evidence="5">
    <location>
        <begin position="12"/>
        <end position="23"/>
    </location>
</feature>
<evidence type="ECO:0000256" key="4">
    <source>
        <dbReference type="ARBA" id="ARBA00022833"/>
    </source>
</evidence>
<accession>A0A811QQ74</accession>
<keyword evidence="3" id="KW-0863">Zinc-finger</keyword>
<keyword evidence="4" id="KW-0862">Zinc</keyword>
<dbReference type="Pfam" id="PF03145">
    <property type="entry name" value="Sina_TRAF"/>
    <property type="match status" value="1"/>
</dbReference>
<evidence type="ECO:0000256" key="3">
    <source>
        <dbReference type="ARBA" id="ARBA00022771"/>
    </source>
</evidence>
<dbReference type="AlphaFoldDB" id="A0A811QQ74"/>
<dbReference type="EMBL" id="CAJGYO010000011">
    <property type="protein sequence ID" value="CAD6259044.1"/>
    <property type="molecule type" value="Genomic_DNA"/>
</dbReference>
<dbReference type="GO" id="GO:0005737">
    <property type="term" value="C:cytoplasm"/>
    <property type="evidence" value="ECO:0007669"/>
    <property type="project" value="InterPro"/>
</dbReference>
<organism evidence="7 8">
    <name type="scientific">Miscanthus lutarioriparius</name>
    <dbReference type="NCBI Taxonomy" id="422564"/>
    <lineage>
        <taxon>Eukaryota</taxon>
        <taxon>Viridiplantae</taxon>
        <taxon>Streptophyta</taxon>
        <taxon>Embryophyta</taxon>
        <taxon>Tracheophyta</taxon>
        <taxon>Spermatophyta</taxon>
        <taxon>Magnoliopsida</taxon>
        <taxon>Liliopsida</taxon>
        <taxon>Poales</taxon>
        <taxon>Poaceae</taxon>
        <taxon>PACMAD clade</taxon>
        <taxon>Panicoideae</taxon>
        <taxon>Andropogonodae</taxon>
        <taxon>Andropogoneae</taxon>
        <taxon>Saccharinae</taxon>
        <taxon>Miscanthus</taxon>
    </lineage>
</organism>
<dbReference type="Gene3D" id="2.60.210.10">
    <property type="entry name" value="Apoptosis, Tumor Necrosis Factor Receptor Associated Protein 2, Chain A"/>
    <property type="match status" value="1"/>
</dbReference>
<keyword evidence="2" id="KW-0479">Metal-binding</keyword>
<evidence type="ECO:0000313" key="7">
    <source>
        <dbReference type="EMBL" id="CAD6259044.1"/>
    </source>
</evidence>
<evidence type="ECO:0000256" key="2">
    <source>
        <dbReference type="ARBA" id="ARBA00022723"/>
    </source>
</evidence>
<evidence type="ECO:0000256" key="5">
    <source>
        <dbReference type="SAM" id="MobiDB-lite"/>
    </source>
</evidence>
<sequence length="228" mass="24449">MATPLFLCRRQRKAVAPPRRHGPSHPAPRWWRVPHRADGTPGCDASCPNPRPPGHIALRGQGGPAGSAACPHASGIPQLRFSAAFGQYFCLHFEAFQLQPGGTGLKMICQGVPRSIIHSHRRVQDSYDGLIIQRNMALFFSGGDKKELKLRVSLTSGLVNLFSVSCASSEIRRSHTSHTLMIMFSGLGAGGGLGAPNAYNGQYIVCSVNGEINPAVTNAPNASLWMIS</sequence>
<feature type="region of interest" description="Disordered" evidence="5">
    <location>
        <begin position="12"/>
        <end position="33"/>
    </location>
</feature>
<dbReference type="InterPro" id="IPR008974">
    <property type="entry name" value="TRAF-like"/>
</dbReference>
<dbReference type="OrthoDB" id="941555at2759"/>
<comment type="similarity">
    <text evidence="1">Belongs to the SINA (Seven in absentia) family.</text>
</comment>
<dbReference type="GO" id="GO:0006511">
    <property type="term" value="P:ubiquitin-dependent protein catabolic process"/>
    <property type="evidence" value="ECO:0007669"/>
    <property type="project" value="InterPro"/>
</dbReference>
<gene>
    <name evidence="7" type="ORF">NCGR_LOCUS42487</name>
</gene>
<evidence type="ECO:0000259" key="6">
    <source>
        <dbReference type="Pfam" id="PF03145"/>
    </source>
</evidence>
<dbReference type="Proteomes" id="UP000604825">
    <property type="component" value="Unassembled WGS sequence"/>
</dbReference>
<dbReference type="SUPFAM" id="SSF49599">
    <property type="entry name" value="TRAF domain-like"/>
    <property type="match status" value="1"/>
</dbReference>
<keyword evidence="8" id="KW-1185">Reference proteome</keyword>
<name>A0A811QQ74_9POAL</name>
<reference evidence="7" key="1">
    <citation type="submission" date="2020-10" db="EMBL/GenBank/DDBJ databases">
        <authorList>
            <person name="Han B."/>
            <person name="Lu T."/>
            <person name="Zhao Q."/>
            <person name="Huang X."/>
            <person name="Zhao Y."/>
        </authorList>
    </citation>
    <scope>NUCLEOTIDE SEQUENCE</scope>
</reference>
<comment type="caution">
    <text evidence="7">The sequence shown here is derived from an EMBL/GenBank/DDBJ whole genome shotgun (WGS) entry which is preliminary data.</text>
</comment>
<proteinExistence type="inferred from homology"/>
<dbReference type="InterPro" id="IPR018121">
    <property type="entry name" value="7-in-absentia-prot_TRAF-dom"/>
</dbReference>
<evidence type="ECO:0000256" key="1">
    <source>
        <dbReference type="ARBA" id="ARBA00009119"/>
    </source>
</evidence>